<organism evidence="2 3">
    <name type="scientific">Ureibacillus terrenus</name>
    <dbReference type="NCBI Taxonomy" id="118246"/>
    <lineage>
        <taxon>Bacteria</taxon>
        <taxon>Bacillati</taxon>
        <taxon>Bacillota</taxon>
        <taxon>Bacilli</taxon>
        <taxon>Bacillales</taxon>
        <taxon>Caryophanaceae</taxon>
        <taxon>Ureibacillus</taxon>
    </lineage>
</organism>
<dbReference type="PROSITE" id="PS51257">
    <property type="entry name" value="PROKAR_LIPOPROTEIN"/>
    <property type="match status" value="1"/>
</dbReference>
<gene>
    <name evidence="2" type="ORF">FKZ59_08635</name>
</gene>
<protein>
    <submittedName>
        <fullName evidence="2">Uncharacterized protein</fullName>
    </submittedName>
</protein>
<sequence length="59" mass="6438">MKKYQRILFTVFAAMILLLLTACGDGEKDTSANTEETGDGVIHAAIRKRVVESGKRIGN</sequence>
<proteinExistence type="predicted"/>
<feature type="chain" id="PRO_5038795243" evidence="1">
    <location>
        <begin position="25"/>
        <end position="59"/>
    </location>
</feature>
<evidence type="ECO:0000313" key="2">
    <source>
        <dbReference type="EMBL" id="TQE90566.1"/>
    </source>
</evidence>
<name>A0A540V1G3_9BACL</name>
<comment type="caution">
    <text evidence="2">The sequence shown here is derived from an EMBL/GenBank/DDBJ whole genome shotgun (WGS) entry which is preliminary data.</text>
</comment>
<dbReference type="Proteomes" id="UP000315753">
    <property type="component" value="Unassembled WGS sequence"/>
</dbReference>
<accession>A0A540V1G3</accession>
<dbReference type="AlphaFoldDB" id="A0A540V1G3"/>
<feature type="signal peptide" evidence="1">
    <location>
        <begin position="1"/>
        <end position="24"/>
    </location>
</feature>
<evidence type="ECO:0000256" key="1">
    <source>
        <dbReference type="SAM" id="SignalP"/>
    </source>
</evidence>
<evidence type="ECO:0000313" key="3">
    <source>
        <dbReference type="Proteomes" id="UP000315753"/>
    </source>
</evidence>
<keyword evidence="3" id="KW-1185">Reference proteome</keyword>
<keyword evidence="1" id="KW-0732">Signal</keyword>
<dbReference type="RefSeq" id="WP_141602360.1">
    <property type="nucleotide sequence ID" value="NZ_JARMSB010000021.1"/>
</dbReference>
<dbReference type="EMBL" id="VIGD01000010">
    <property type="protein sequence ID" value="TQE90566.1"/>
    <property type="molecule type" value="Genomic_DNA"/>
</dbReference>
<dbReference type="OrthoDB" id="9783240at2"/>
<reference evidence="2 3" key="1">
    <citation type="submission" date="2019-06" db="EMBL/GenBank/DDBJ databases">
        <title>Genome sequence of Ureibacillus terrenus.</title>
        <authorList>
            <person name="Maclea K.S."/>
            <person name="Simoes M."/>
        </authorList>
    </citation>
    <scope>NUCLEOTIDE SEQUENCE [LARGE SCALE GENOMIC DNA]</scope>
    <source>
        <strain evidence="2 3">ATCC BAA-384</strain>
    </source>
</reference>